<dbReference type="EMBL" id="KI913137">
    <property type="protein sequence ID" value="ETV76205.1"/>
    <property type="molecule type" value="Genomic_DNA"/>
</dbReference>
<evidence type="ECO:0000256" key="1">
    <source>
        <dbReference type="ARBA" id="ARBA00022737"/>
    </source>
</evidence>
<accession>W4G956</accession>
<dbReference type="InterPro" id="IPR002110">
    <property type="entry name" value="Ankyrin_rpt"/>
</dbReference>
<keyword evidence="1" id="KW-0677">Repeat</keyword>
<evidence type="ECO:0000256" key="4">
    <source>
        <dbReference type="PROSITE-ProRule" id="PRU00175"/>
    </source>
</evidence>
<dbReference type="STRING" id="112090.W4G956"/>
<organism evidence="7">
    <name type="scientific">Aphanomyces astaci</name>
    <name type="common">Crayfish plague agent</name>
    <dbReference type="NCBI Taxonomy" id="112090"/>
    <lineage>
        <taxon>Eukaryota</taxon>
        <taxon>Sar</taxon>
        <taxon>Stramenopiles</taxon>
        <taxon>Oomycota</taxon>
        <taxon>Saprolegniomycetes</taxon>
        <taxon>Saprolegniales</taxon>
        <taxon>Verrucalvaceae</taxon>
        <taxon>Aphanomyces</taxon>
    </lineage>
</organism>
<dbReference type="GO" id="GO:0004842">
    <property type="term" value="F:ubiquitin-protein transferase activity"/>
    <property type="evidence" value="ECO:0007669"/>
    <property type="project" value="TreeGrafter"/>
</dbReference>
<dbReference type="Gene3D" id="3.30.40.10">
    <property type="entry name" value="Zinc/RING finger domain, C3HC4 (zinc finger)"/>
    <property type="match status" value="1"/>
</dbReference>
<evidence type="ECO:0000259" key="6">
    <source>
        <dbReference type="PROSITE" id="PS50089"/>
    </source>
</evidence>
<dbReference type="PANTHER" id="PTHR24171">
    <property type="entry name" value="ANKYRIN REPEAT DOMAIN-CONTAINING PROTEIN 39-RELATED"/>
    <property type="match status" value="1"/>
</dbReference>
<evidence type="ECO:0000256" key="3">
    <source>
        <dbReference type="PROSITE-ProRule" id="PRU00023"/>
    </source>
</evidence>
<dbReference type="GO" id="GO:0085020">
    <property type="term" value="P:protein K6-linked ubiquitination"/>
    <property type="evidence" value="ECO:0007669"/>
    <property type="project" value="TreeGrafter"/>
</dbReference>
<name>W4G956_APHAT</name>
<feature type="domain" description="RING-type" evidence="6">
    <location>
        <begin position="409"/>
        <end position="444"/>
    </location>
</feature>
<keyword evidence="4" id="KW-0479">Metal-binding</keyword>
<proteinExistence type="predicted"/>
<feature type="compositionally biased region" description="Pro residues" evidence="5">
    <location>
        <begin position="314"/>
        <end position="326"/>
    </location>
</feature>
<feature type="repeat" description="ANK" evidence="3">
    <location>
        <begin position="83"/>
        <end position="115"/>
    </location>
</feature>
<keyword evidence="2 3" id="KW-0040">ANK repeat</keyword>
<sequence>MASTATRLGSQLIQVCSTGIIEDARTVLAAIKKEKRPSTALEYRHLTSHFTPLHTAAFHGHAEIADLLLQYGADIHTPTNVQKKNTPLHVAAYYGHAKVLKVLVARGADLYRLNADGLLPLDLVRFKNHTEPLNHQDAARVLLFAVEVHKGSAMYLSSAGLHPWKACFAHLVRVQSGAPGQTMVELALHAERNSLCPFKVVLFDSKTTTFAISSAPGQPCELTLSRPVCCYNFKAPAFSRDPSIRRTKGTVVPSTFVMRVDSADEASRWIDVCNMLQGIKSSPMGPDKFRQLSPPSRAAARNSYVSSLPISTIAPPPPPFRGPPPSYDEVLAMQSQPTSQRGMPPPSPPPFPPPPSPPTCVGSRGPIDDDCAGTHTCRKNDTLASSMAKLAVTTTLASAPELTSSANECVICMDEVRNAVCIPCGHLSSCFDCLSSASTCPICRTPIQSVVKIYTA</sequence>
<dbReference type="PROSITE" id="PS50088">
    <property type="entry name" value="ANK_REPEAT"/>
    <property type="match status" value="2"/>
</dbReference>
<feature type="region of interest" description="Disordered" evidence="5">
    <location>
        <begin position="308"/>
        <end position="365"/>
    </location>
</feature>
<evidence type="ECO:0000256" key="2">
    <source>
        <dbReference type="ARBA" id="ARBA00023043"/>
    </source>
</evidence>
<dbReference type="Pfam" id="PF12796">
    <property type="entry name" value="Ank_2"/>
    <property type="match status" value="1"/>
</dbReference>
<gene>
    <name evidence="7" type="ORF">H257_09713</name>
</gene>
<dbReference type="OrthoDB" id="74448at2759"/>
<evidence type="ECO:0000256" key="5">
    <source>
        <dbReference type="SAM" id="MobiDB-lite"/>
    </source>
</evidence>
<dbReference type="PROSITE" id="PS50297">
    <property type="entry name" value="ANK_REP_REGION"/>
    <property type="match status" value="2"/>
</dbReference>
<dbReference type="InterPro" id="IPR013083">
    <property type="entry name" value="Znf_RING/FYVE/PHD"/>
</dbReference>
<dbReference type="VEuPathDB" id="FungiDB:H257_09713"/>
<keyword evidence="4" id="KW-0862">Zinc</keyword>
<dbReference type="SMART" id="SM00184">
    <property type="entry name" value="RING"/>
    <property type="match status" value="1"/>
</dbReference>
<reference evidence="7" key="1">
    <citation type="submission" date="2013-12" db="EMBL/GenBank/DDBJ databases">
        <title>The Genome Sequence of Aphanomyces astaci APO3.</title>
        <authorList>
            <consortium name="The Broad Institute Genomics Platform"/>
            <person name="Russ C."/>
            <person name="Tyler B."/>
            <person name="van West P."/>
            <person name="Dieguez-Uribeondo J."/>
            <person name="Young S.K."/>
            <person name="Zeng Q."/>
            <person name="Gargeya S."/>
            <person name="Fitzgerald M."/>
            <person name="Abouelleil A."/>
            <person name="Alvarado L."/>
            <person name="Chapman S.B."/>
            <person name="Gainer-Dewar J."/>
            <person name="Goldberg J."/>
            <person name="Griggs A."/>
            <person name="Gujja S."/>
            <person name="Hansen M."/>
            <person name="Howarth C."/>
            <person name="Imamovic A."/>
            <person name="Ireland A."/>
            <person name="Larimer J."/>
            <person name="McCowan C."/>
            <person name="Murphy C."/>
            <person name="Pearson M."/>
            <person name="Poon T.W."/>
            <person name="Priest M."/>
            <person name="Roberts A."/>
            <person name="Saif S."/>
            <person name="Shea T."/>
            <person name="Sykes S."/>
            <person name="Wortman J."/>
            <person name="Nusbaum C."/>
            <person name="Birren B."/>
        </authorList>
    </citation>
    <scope>NUCLEOTIDE SEQUENCE [LARGE SCALE GENOMIC DNA]</scope>
    <source>
        <strain evidence="7">APO3</strain>
    </source>
</reference>
<dbReference type="PANTHER" id="PTHR24171:SF8">
    <property type="entry name" value="BRCA1-ASSOCIATED RING DOMAIN PROTEIN 1"/>
    <property type="match status" value="1"/>
</dbReference>
<dbReference type="PROSITE" id="PS50089">
    <property type="entry name" value="ZF_RING_2"/>
    <property type="match status" value="1"/>
</dbReference>
<evidence type="ECO:0000313" key="7">
    <source>
        <dbReference type="EMBL" id="ETV76205.1"/>
    </source>
</evidence>
<dbReference type="AlphaFoldDB" id="W4G956"/>
<dbReference type="SUPFAM" id="SSF57850">
    <property type="entry name" value="RING/U-box"/>
    <property type="match status" value="1"/>
</dbReference>
<dbReference type="InterPro" id="IPR001841">
    <property type="entry name" value="Znf_RING"/>
</dbReference>
<dbReference type="RefSeq" id="XP_009834330.1">
    <property type="nucleotide sequence ID" value="XM_009836028.1"/>
</dbReference>
<keyword evidence="4" id="KW-0863">Zinc-finger</keyword>
<dbReference type="GeneID" id="20811709"/>
<feature type="compositionally biased region" description="Pro residues" evidence="5">
    <location>
        <begin position="343"/>
        <end position="358"/>
    </location>
</feature>
<dbReference type="SUPFAM" id="SSF48403">
    <property type="entry name" value="Ankyrin repeat"/>
    <property type="match status" value="1"/>
</dbReference>
<dbReference type="Pfam" id="PF13920">
    <property type="entry name" value="zf-C3HC4_3"/>
    <property type="match status" value="1"/>
</dbReference>
<feature type="repeat" description="ANK" evidence="3">
    <location>
        <begin position="48"/>
        <end position="80"/>
    </location>
</feature>
<dbReference type="Gene3D" id="1.25.40.20">
    <property type="entry name" value="Ankyrin repeat-containing domain"/>
    <property type="match status" value="1"/>
</dbReference>
<dbReference type="InterPro" id="IPR036770">
    <property type="entry name" value="Ankyrin_rpt-contain_sf"/>
</dbReference>
<protein>
    <recommendedName>
        <fullName evidence="6">RING-type domain-containing protein</fullName>
    </recommendedName>
</protein>
<dbReference type="GO" id="GO:0008270">
    <property type="term" value="F:zinc ion binding"/>
    <property type="evidence" value="ECO:0007669"/>
    <property type="project" value="UniProtKB-KW"/>
</dbReference>
<dbReference type="SMART" id="SM00248">
    <property type="entry name" value="ANK"/>
    <property type="match status" value="2"/>
</dbReference>